<feature type="region of interest" description="Disordered" evidence="3">
    <location>
        <begin position="714"/>
        <end position="771"/>
    </location>
</feature>
<proteinExistence type="predicted"/>
<dbReference type="GO" id="GO:0007165">
    <property type="term" value="P:signal transduction"/>
    <property type="evidence" value="ECO:0007669"/>
    <property type="project" value="InterPro"/>
</dbReference>
<keyword evidence="1" id="KW-0547">Nucleotide-binding</keyword>
<dbReference type="Proteomes" id="UP001212152">
    <property type="component" value="Unassembled WGS sequence"/>
</dbReference>
<dbReference type="PANTHER" id="PTHR24070">
    <property type="entry name" value="RAS, DI-RAS, AND RHEB FAMILY MEMBERS OF SMALL GTPASE SUPERFAMILY"/>
    <property type="match status" value="1"/>
</dbReference>
<dbReference type="SUPFAM" id="SSF52540">
    <property type="entry name" value="P-loop containing nucleoside triphosphate hydrolases"/>
    <property type="match status" value="1"/>
</dbReference>
<dbReference type="GO" id="GO:0016020">
    <property type="term" value="C:membrane"/>
    <property type="evidence" value="ECO:0007669"/>
    <property type="project" value="InterPro"/>
</dbReference>
<feature type="compositionally biased region" description="Polar residues" evidence="3">
    <location>
        <begin position="515"/>
        <end position="535"/>
    </location>
</feature>
<feature type="compositionally biased region" description="Low complexity" evidence="3">
    <location>
        <begin position="366"/>
        <end position="380"/>
    </location>
</feature>
<feature type="compositionally biased region" description="Polar residues" evidence="3">
    <location>
        <begin position="451"/>
        <end position="479"/>
    </location>
</feature>
<feature type="region of interest" description="Disordered" evidence="3">
    <location>
        <begin position="431"/>
        <end position="599"/>
    </location>
</feature>
<keyword evidence="2" id="KW-0342">GTP-binding</keyword>
<dbReference type="Gene3D" id="3.40.50.300">
    <property type="entry name" value="P-loop containing nucleotide triphosphate hydrolases"/>
    <property type="match status" value="1"/>
</dbReference>
<organism evidence="4 5">
    <name type="scientific">Geranomyces variabilis</name>
    <dbReference type="NCBI Taxonomy" id="109894"/>
    <lineage>
        <taxon>Eukaryota</taxon>
        <taxon>Fungi</taxon>
        <taxon>Fungi incertae sedis</taxon>
        <taxon>Chytridiomycota</taxon>
        <taxon>Chytridiomycota incertae sedis</taxon>
        <taxon>Chytridiomycetes</taxon>
        <taxon>Spizellomycetales</taxon>
        <taxon>Powellomycetaceae</taxon>
        <taxon>Geranomyces</taxon>
    </lineage>
</organism>
<name>A0AAD5XR34_9FUNG</name>
<feature type="region of interest" description="Disordered" evidence="3">
    <location>
        <begin position="272"/>
        <end position="386"/>
    </location>
</feature>
<feature type="compositionally biased region" description="Polar residues" evidence="3">
    <location>
        <begin position="336"/>
        <end position="346"/>
    </location>
</feature>
<dbReference type="PROSITE" id="PS51419">
    <property type="entry name" value="RAB"/>
    <property type="match status" value="1"/>
</dbReference>
<feature type="compositionally biased region" description="Low complexity" evidence="3">
    <location>
        <begin position="801"/>
        <end position="830"/>
    </location>
</feature>
<evidence type="ECO:0000313" key="4">
    <source>
        <dbReference type="EMBL" id="KAJ3185485.1"/>
    </source>
</evidence>
<keyword evidence="5" id="KW-1185">Reference proteome</keyword>
<reference evidence="4" key="1">
    <citation type="submission" date="2020-05" db="EMBL/GenBank/DDBJ databases">
        <title>Phylogenomic resolution of chytrid fungi.</title>
        <authorList>
            <person name="Stajich J.E."/>
            <person name="Amses K."/>
            <person name="Simmons R."/>
            <person name="Seto K."/>
            <person name="Myers J."/>
            <person name="Bonds A."/>
            <person name="Quandt C.A."/>
            <person name="Barry K."/>
            <person name="Liu P."/>
            <person name="Grigoriev I."/>
            <person name="Longcore J.E."/>
            <person name="James T.Y."/>
        </authorList>
    </citation>
    <scope>NUCLEOTIDE SEQUENCE</scope>
    <source>
        <strain evidence="4">JEL0379</strain>
    </source>
</reference>
<feature type="compositionally biased region" description="Low complexity" evidence="3">
    <location>
        <begin position="536"/>
        <end position="549"/>
    </location>
</feature>
<accession>A0AAD5XR34</accession>
<dbReference type="SMART" id="SM00173">
    <property type="entry name" value="RAS"/>
    <property type="match status" value="1"/>
</dbReference>
<feature type="region of interest" description="Disordered" evidence="3">
    <location>
        <begin position="798"/>
        <end position="850"/>
    </location>
</feature>
<feature type="compositionally biased region" description="Basic and acidic residues" evidence="3">
    <location>
        <begin position="501"/>
        <end position="513"/>
    </location>
</feature>
<feature type="compositionally biased region" description="Polar residues" evidence="3">
    <location>
        <begin position="90"/>
        <end position="101"/>
    </location>
</feature>
<dbReference type="GO" id="GO:0003924">
    <property type="term" value="F:GTPase activity"/>
    <property type="evidence" value="ECO:0007669"/>
    <property type="project" value="InterPro"/>
</dbReference>
<dbReference type="PROSITE" id="PS51421">
    <property type="entry name" value="RAS"/>
    <property type="match status" value="1"/>
</dbReference>
<feature type="compositionally biased region" description="Pro residues" evidence="3">
    <location>
        <begin position="664"/>
        <end position="680"/>
    </location>
</feature>
<feature type="compositionally biased region" description="Polar residues" evidence="3">
    <location>
        <begin position="580"/>
        <end position="594"/>
    </location>
</feature>
<dbReference type="EMBL" id="JADGJQ010000001">
    <property type="protein sequence ID" value="KAJ3185485.1"/>
    <property type="molecule type" value="Genomic_DNA"/>
</dbReference>
<evidence type="ECO:0000256" key="1">
    <source>
        <dbReference type="ARBA" id="ARBA00022741"/>
    </source>
</evidence>
<protein>
    <submittedName>
        <fullName evidence="4">Uncharacterized protein</fullName>
    </submittedName>
</protein>
<evidence type="ECO:0000256" key="3">
    <source>
        <dbReference type="SAM" id="MobiDB-lite"/>
    </source>
</evidence>
<dbReference type="SMART" id="SM00174">
    <property type="entry name" value="RHO"/>
    <property type="match status" value="1"/>
</dbReference>
<feature type="compositionally biased region" description="Basic and acidic residues" evidence="3">
    <location>
        <begin position="563"/>
        <end position="572"/>
    </location>
</feature>
<dbReference type="AlphaFoldDB" id="A0AAD5XR34"/>
<evidence type="ECO:0000313" key="5">
    <source>
        <dbReference type="Proteomes" id="UP001212152"/>
    </source>
</evidence>
<dbReference type="InterPro" id="IPR001806">
    <property type="entry name" value="Small_GTPase"/>
</dbReference>
<feature type="region of interest" description="Disordered" evidence="3">
    <location>
        <begin position="78"/>
        <end position="113"/>
    </location>
</feature>
<gene>
    <name evidence="4" type="ORF">HDU87_000108</name>
</gene>
<feature type="region of interest" description="Disordered" evidence="3">
    <location>
        <begin position="648"/>
        <end position="702"/>
    </location>
</feature>
<dbReference type="Pfam" id="PF00071">
    <property type="entry name" value="Ras"/>
    <property type="match status" value="1"/>
</dbReference>
<evidence type="ECO:0000256" key="2">
    <source>
        <dbReference type="ARBA" id="ARBA00023134"/>
    </source>
</evidence>
<sequence length="850" mass="90017">MLLLDDGGLITHLNVLLIGSAHVGKSSLRKAFIRGPSSHGISKTRTRGPWRSVYDPTIEDCNIVQYVVPLPPNAPQLAANAAGGPRSPVESLSSASTISNEQDSDNPKDAGQMTEEDLWQKNLGQRIILTLSDVGGHPFYGTIWASAIAAADAFIMVYDVGNRQSFDAIFGFYRQILEVKCARPAHLPIMLLGNMVDNVTSDPSSALPDKRPRQVTRDMGDALAKLLRVSFNETSAMAPKSVTHCFRQLLTSAQEHAQTLMAAGLVVKADAMGPSSSTQSVGRRPSDGTFGSDDTILKNPQSTLAPGRGSADRVYGQVGRNIDAHGRRGSAGASRDSMSTNLSDGSAISAGRPTGNLIVTNPSTASMVSSRPGSGASSSDGVRDLAAPRPDSIRFRRDMIFRAWKAFQSNASSALPLDGPAEDSRNLLRSLVSSSGSSGSRPTSPLLPRTGSGTSSQGPLSGQQPPASRSDSLTPQSSMLPKAPPAISTPASPHKATGATLEKRESEWERMGSESDVSSLYPTLSSNATSNTNPFSSSSRLTSTSSGSGFDIGLWEGPPISDQMRERARESGWRSPQPRSPQLDNTNTNISTLPAHSHAVRRYRSSNDIALESSRVLPRLAVPQEPSSSLHKSQRDLEMLLLELSEFGVDDHGGDSNSQAELSPPQPQHLPPPATRPPIAPQFGMTRSRSMGQMKDHGERTPFIPIPVLNTLVEEEPGMSPPDDHITLPPSLASQDSGGEAAQPAHPGFSGTLGGSSRASQNPKVPLAHEPAKPNMDLLRSILAELDENEARKIVEEFALRGRSSTSSSGTVSTTAVVPPSPPLSGSVASTFDDLDVDPERRVGPGGMVG</sequence>
<dbReference type="InterPro" id="IPR020849">
    <property type="entry name" value="Small_GTPase_Ras-type"/>
</dbReference>
<dbReference type="SMART" id="SM00175">
    <property type="entry name" value="RAB"/>
    <property type="match status" value="1"/>
</dbReference>
<dbReference type="InterPro" id="IPR027417">
    <property type="entry name" value="P-loop_NTPase"/>
</dbReference>
<dbReference type="PRINTS" id="PR00449">
    <property type="entry name" value="RASTRNSFRMNG"/>
</dbReference>
<dbReference type="GO" id="GO:0005525">
    <property type="term" value="F:GTP binding"/>
    <property type="evidence" value="ECO:0007669"/>
    <property type="project" value="UniProtKB-KW"/>
</dbReference>
<feature type="compositionally biased region" description="Low complexity" evidence="3">
    <location>
        <begin position="431"/>
        <end position="449"/>
    </location>
</feature>
<comment type="caution">
    <text evidence="4">The sequence shown here is derived from an EMBL/GenBank/DDBJ whole genome shotgun (WGS) entry which is preliminary data.</text>
</comment>